<dbReference type="EMBL" id="GBRH01171786">
    <property type="protein sequence ID" value="JAE26110.1"/>
    <property type="molecule type" value="Transcribed_RNA"/>
</dbReference>
<organism evidence="1">
    <name type="scientific">Arundo donax</name>
    <name type="common">Giant reed</name>
    <name type="synonym">Donax arundinaceus</name>
    <dbReference type="NCBI Taxonomy" id="35708"/>
    <lineage>
        <taxon>Eukaryota</taxon>
        <taxon>Viridiplantae</taxon>
        <taxon>Streptophyta</taxon>
        <taxon>Embryophyta</taxon>
        <taxon>Tracheophyta</taxon>
        <taxon>Spermatophyta</taxon>
        <taxon>Magnoliopsida</taxon>
        <taxon>Liliopsida</taxon>
        <taxon>Poales</taxon>
        <taxon>Poaceae</taxon>
        <taxon>PACMAD clade</taxon>
        <taxon>Arundinoideae</taxon>
        <taxon>Arundineae</taxon>
        <taxon>Arundo</taxon>
    </lineage>
</organism>
<sequence>MEEFLKHSTNLGGTRWHCYYLINRHSNSCGRGLEPRWFGRISTPSSVPYRRISYSIISVRIAVADILFQREMHNCSA</sequence>
<evidence type="ECO:0000313" key="1">
    <source>
        <dbReference type="EMBL" id="JAE26110.1"/>
    </source>
</evidence>
<reference evidence="1" key="2">
    <citation type="journal article" date="2015" name="Data Brief">
        <title>Shoot transcriptome of the giant reed, Arundo donax.</title>
        <authorList>
            <person name="Barrero R.A."/>
            <person name="Guerrero F.D."/>
            <person name="Moolhuijzen P."/>
            <person name="Goolsby J.A."/>
            <person name="Tidwell J."/>
            <person name="Bellgard S.E."/>
            <person name="Bellgard M.I."/>
        </authorList>
    </citation>
    <scope>NUCLEOTIDE SEQUENCE</scope>
    <source>
        <tissue evidence="1">Shoot tissue taken approximately 20 cm above the soil surface</tissue>
    </source>
</reference>
<name>A0A0A9GLZ1_ARUDO</name>
<dbReference type="AlphaFoldDB" id="A0A0A9GLZ1"/>
<accession>A0A0A9GLZ1</accession>
<proteinExistence type="predicted"/>
<reference evidence="1" key="1">
    <citation type="submission" date="2014-09" db="EMBL/GenBank/DDBJ databases">
        <authorList>
            <person name="Magalhaes I.L.F."/>
            <person name="Oliveira U."/>
            <person name="Santos F.R."/>
            <person name="Vidigal T.H.D.A."/>
            <person name="Brescovit A.D."/>
            <person name="Santos A.J."/>
        </authorList>
    </citation>
    <scope>NUCLEOTIDE SEQUENCE</scope>
    <source>
        <tissue evidence="1">Shoot tissue taken approximately 20 cm above the soil surface</tissue>
    </source>
</reference>
<protein>
    <submittedName>
        <fullName evidence="1">Uncharacterized protein</fullName>
    </submittedName>
</protein>